<keyword evidence="1" id="KW-0472">Membrane</keyword>
<organism evidence="2 3">
    <name type="scientific">Natronosalvus rutilus</name>
    <dbReference type="NCBI Taxonomy" id="2953753"/>
    <lineage>
        <taxon>Archaea</taxon>
        <taxon>Methanobacteriati</taxon>
        <taxon>Methanobacteriota</taxon>
        <taxon>Stenosarchaea group</taxon>
        <taxon>Halobacteria</taxon>
        <taxon>Halobacteriales</taxon>
        <taxon>Natrialbaceae</taxon>
        <taxon>Natronosalvus</taxon>
    </lineage>
</organism>
<evidence type="ECO:0000313" key="3">
    <source>
        <dbReference type="Proteomes" id="UP001056855"/>
    </source>
</evidence>
<accession>A0A9E7NDP1</accession>
<dbReference type="AlphaFoldDB" id="A0A9E7NDP1"/>
<dbReference type="KEGG" id="sawl:NGM29_07590"/>
<keyword evidence="3" id="KW-1185">Reference proteome</keyword>
<keyword evidence="1" id="KW-0812">Transmembrane</keyword>
<proteinExistence type="predicted"/>
<dbReference type="Proteomes" id="UP001056855">
    <property type="component" value="Chromosome"/>
</dbReference>
<dbReference type="GeneID" id="73289898"/>
<evidence type="ECO:0000256" key="1">
    <source>
        <dbReference type="SAM" id="Phobius"/>
    </source>
</evidence>
<dbReference type="EMBL" id="CP100355">
    <property type="protein sequence ID" value="UTF55103.1"/>
    <property type="molecule type" value="Genomic_DNA"/>
</dbReference>
<keyword evidence="1" id="KW-1133">Transmembrane helix</keyword>
<gene>
    <name evidence="2" type="ORF">NGM29_07590</name>
</gene>
<feature type="transmembrane region" description="Helical" evidence="1">
    <location>
        <begin position="20"/>
        <end position="45"/>
    </location>
</feature>
<name>A0A9E7NDP1_9EURY</name>
<evidence type="ECO:0000313" key="2">
    <source>
        <dbReference type="EMBL" id="UTF55103.1"/>
    </source>
</evidence>
<reference evidence="2" key="1">
    <citation type="submission" date="2022-06" db="EMBL/GenBank/DDBJ databases">
        <title>Diverse halophilic archaea isolated from saline environments.</title>
        <authorList>
            <person name="Cui H.-L."/>
        </authorList>
    </citation>
    <scope>NUCLEOTIDE SEQUENCE</scope>
    <source>
        <strain evidence="2">WLHS1</strain>
    </source>
</reference>
<sequence length="48" mass="4942">MSEPGGKQNGLKVSILGLHFTLIGLAAEAAFPLFLLGIAVSLFGLTID</sequence>
<dbReference type="RefSeq" id="WP_254159856.1">
    <property type="nucleotide sequence ID" value="NZ_CP100355.1"/>
</dbReference>
<protein>
    <submittedName>
        <fullName evidence="2">Uncharacterized protein</fullName>
    </submittedName>
</protein>